<keyword evidence="1" id="KW-0812">Transmembrane</keyword>
<reference evidence="2" key="1">
    <citation type="journal article" date="2019" name="bioRxiv">
        <title>The Genome of the Zebra Mussel, Dreissena polymorpha: A Resource for Invasive Species Research.</title>
        <authorList>
            <person name="McCartney M.A."/>
            <person name="Auch B."/>
            <person name="Kono T."/>
            <person name="Mallez S."/>
            <person name="Zhang Y."/>
            <person name="Obille A."/>
            <person name="Becker A."/>
            <person name="Abrahante J.E."/>
            <person name="Garbe J."/>
            <person name="Badalamenti J.P."/>
            <person name="Herman A."/>
            <person name="Mangelson H."/>
            <person name="Liachko I."/>
            <person name="Sullivan S."/>
            <person name="Sone E.D."/>
            <person name="Koren S."/>
            <person name="Silverstein K.A.T."/>
            <person name="Beckman K.B."/>
            <person name="Gohl D.M."/>
        </authorList>
    </citation>
    <scope>NUCLEOTIDE SEQUENCE</scope>
    <source>
        <strain evidence="2">Duluth1</strain>
        <tissue evidence="2">Whole animal</tissue>
    </source>
</reference>
<feature type="transmembrane region" description="Helical" evidence="1">
    <location>
        <begin position="6"/>
        <end position="30"/>
    </location>
</feature>
<accession>A0A9D4D130</accession>
<dbReference type="EMBL" id="JAIWYP010000011">
    <property type="protein sequence ID" value="KAH3736892.1"/>
    <property type="molecule type" value="Genomic_DNA"/>
</dbReference>
<organism evidence="2 3">
    <name type="scientific">Dreissena polymorpha</name>
    <name type="common">Zebra mussel</name>
    <name type="synonym">Mytilus polymorpha</name>
    <dbReference type="NCBI Taxonomy" id="45954"/>
    <lineage>
        <taxon>Eukaryota</taxon>
        <taxon>Metazoa</taxon>
        <taxon>Spiralia</taxon>
        <taxon>Lophotrochozoa</taxon>
        <taxon>Mollusca</taxon>
        <taxon>Bivalvia</taxon>
        <taxon>Autobranchia</taxon>
        <taxon>Heteroconchia</taxon>
        <taxon>Euheterodonta</taxon>
        <taxon>Imparidentia</taxon>
        <taxon>Neoheterodontei</taxon>
        <taxon>Myida</taxon>
        <taxon>Dreissenoidea</taxon>
        <taxon>Dreissenidae</taxon>
        <taxon>Dreissena</taxon>
    </lineage>
</organism>
<keyword evidence="1" id="KW-1133">Transmembrane helix</keyword>
<keyword evidence="3" id="KW-1185">Reference proteome</keyword>
<reference evidence="2" key="2">
    <citation type="submission" date="2020-11" db="EMBL/GenBank/DDBJ databases">
        <authorList>
            <person name="McCartney M.A."/>
            <person name="Auch B."/>
            <person name="Kono T."/>
            <person name="Mallez S."/>
            <person name="Becker A."/>
            <person name="Gohl D.M."/>
            <person name="Silverstein K.A.T."/>
            <person name="Koren S."/>
            <person name="Bechman K.B."/>
            <person name="Herman A."/>
            <person name="Abrahante J.E."/>
            <person name="Garbe J."/>
        </authorList>
    </citation>
    <scope>NUCLEOTIDE SEQUENCE</scope>
    <source>
        <strain evidence="2">Duluth1</strain>
        <tissue evidence="2">Whole animal</tissue>
    </source>
</reference>
<evidence type="ECO:0000256" key="1">
    <source>
        <dbReference type="SAM" id="Phobius"/>
    </source>
</evidence>
<dbReference type="AlphaFoldDB" id="A0A9D4D130"/>
<evidence type="ECO:0000313" key="2">
    <source>
        <dbReference type="EMBL" id="KAH3736892.1"/>
    </source>
</evidence>
<dbReference type="InterPro" id="IPR041056">
    <property type="entry name" value="DUF5585"/>
</dbReference>
<sequence>MRDSVQMSAGLIVVLSIGIFLTFVLMVLLGKRLFDGWQRRHYSKLDYLINGMYN</sequence>
<evidence type="ECO:0000313" key="3">
    <source>
        <dbReference type="Proteomes" id="UP000828390"/>
    </source>
</evidence>
<name>A0A9D4D130_DREPO</name>
<dbReference type="Proteomes" id="UP000828390">
    <property type="component" value="Unassembled WGS sequence"/>
</dbReference>
<gene>
    <name evidence="2" type="ORF">DPMN_043468</name>
</gene>
<protein>
    <submittedName>
        <fullName evidence="2">Uncharacterized protein</fullName>
    </submittedName>
</protein>
<proteinExistence type="predicted"/>
<comment type="caution">
    <text evidence="2">The sequence shown here is derived from an EMBL/GenBank/DDBJ whole genome shotgun (WGS) entry which is preliminary data.</text>
</comment>
<keyword evidence="1" id="KW-0472">Membrane</keyword>
<dbReference type="Pfam" id="PF17823">
    <property type="entry name" value="DUF5585"/>
    <property type="match status" value="1"/>
</dbReference>